<keyword evidence="2" id="KW-1185">Reference proteome</keyword>
<comment type="caution">
    <text evidence="1">The sequence shown here is derived from an EMBL/GenBank/DDBJ whole genome shotgun (WGS) entry which is preliminary data.</text>
</comment>
<accession>A0A9P9YLL6</accession>
<protein>
    <submittedName>
        <fullName evidence="1">Uncharacterized protein</fullName>
    </submittedName>
</protein>
<dbReference type="AlphaFoldDB" id="A0A9P9YLL6"/>
<feature type="non-terminal residue" evidence="1">
    <location>
        <position position="49"/>
    </location>
</feature>
<reference evidence="1" key="1">
    <citation type="journal article" date="2023" name="Genome Biol. Evol.">
        <title>Long-read-based Genome Assembly of Drosophila gunungcola Reveals Fewer Chemosensory Genes in Flower-breeding Species.</title>
        <authorList>
            <person name="Negi A."/>
            <person name="Liao B.Y."/>
            <person name="Yeh S.D."/>
        </authorList>
    </citation>
    <scope>NUCLEOTIDE SEQUENCE</scope>
    <source>
        <strain evidence="1">Sukarami</strain>
    </source>
</reference>
<proteinExistence type="predicted"/>
<sequence length="49" mass="5624">MELGMEIGPRNCAASEQRLPITEGLGYRGVPKEGDYDYDWNQDENRFMA</sequence>
<name>A0A9P9YLL6_9MUSC</name>
<organism evidence="1 2">
    <name type="scientific">Drosophila gunungcola</name>
    <name type="common">fruit fly</name>
    <dbReference type="NCBI Taxonomy" id="103775"/>
    <lineage>
        <taxon>Eukaryota</taxon>
        <taxon>Metazoa</taxon>
        <taxon>Ecdysozoa</taxon>
        <taxon>Arthropoda</taxon>
        <taxon>Hexapoda</taxon>
        <taxon>Insecta</taxon>
        <taxon>Pterygota</taxon>
        <taxon>Neoptera</taxon>
        <taxon>Endopterygota</taxon>
        <taxon>Diptera</taxon>
        <taxon>Brachycera</taxon>
        <taxon>Muscomorpha</taxon>
        <taxon>Ephydroidea</taxon>
        <taxon>Drosophilidae</taxon>
        <taxon>Drosophila</taxon>
        <taxon>Sophophora</taxon>
    </lineage>
</organism>
<evidence type="ECO:0000313" key="1">
    <source>
        <dbReference type="EMBL" id="KAI8038983.1"/>
    </source>
</evidence>
<gene>
    <name evidence="1" type="ORF">M5D96_007693</name>
</gene>
<dbReference type="EMBL" id="JAMKOV010000006">
    <property type="protein sequence ID" value="KAI8038983.1"/>
    <property type="molecule type" value="Genomic_DNA"/>
</dbReference>
<dbReference type="Proteomes" id="UP001059596">
    <property type="component" value="Unassembled WGS sequence"/>
</dbReference>
<evidence type="ECO:0000313" key="2">
    <source>
        <dbReference type="Proteomes" id="UP001059596"/>
    </source>
</evidence>